<evidence type="ECO:0000259" key="4">
    <source>
        <dbReference type="PROSITE" id="PS50949"/>
    </source>
</evidence>
<dbReference type="RefSeq" id="WP_275823642.1">
    <property type="nucleotide sequence ID" value="NZ_JARHUD010000008.1"/>
</dbReference>
<proteinExistence type="predicted"/>
<evidence type="ECO:0000313" key="5">
    <source>
        <dbReference type="EMBL" id="MDF2096876.1"/>
    </source>
</evidence>
<dbReference type="InterPro" id="IPR008920">
    <property type="entry name" value="TF_FadR/GntR_C"/>
</dbReference>
<dbReference type="SMART" id="SM00345">
    <property type="entry name" value="HTH_GNTR"/>
    <property type="match status" value="1"/>
</dbReference>
<dbReference type="SMART" id="SM00895">
    <property type="entry name" value="FCD"/>
    <property type="match status" value="1"/>
</dbReference>
<dbReference type="PROSITE" id="PS50949">
    <property type="entry name" value="HTH_GNTR"/>
    <property type="match status" value="1"/>
</dbReference>
<accession>A0ABT5YPH8</accession>
<dbReference type="InterPro" id="IPR036388">
    <property type="entry name" value="WH-like_DNA-bd_sf"/>
</dbReference>
<keyword evidence="2" id="KW-0238">DNA-binding</keyword>
<evidence type="ECO:0000256" key="3">
    <source>
        <dbReference type="ARBA" id="ARBA00023163"/>
    </source>
</evidence>
<dbReference type="PANTHER" id="PTHR43537:SF24">
    <property type="entry name" value="GLUCONATE OPERON TRANSCRIPTIONAL REPRESSOR"/>
    <property type="match status" value="1"/>
</dbReference>
<dbReference type="Pfam" id="PF07729">
    <property type="entry name" value="FCD"/>
    <property type="match status" value="1"/>
</dbReference>
<dbReference type="PANTHER" id="PTHR43537">
    <property type="entry name" value="TRANSCRIPTIONAL REGULATOR, GNTR FAMILY"/>
    <property type="match status" value="1"/>
</dbReference>
<dbReference type="EMBL" id="JARHUD010000008">
    <property type="protein sequence ID" value="MDF2096876.1"/>
    <property type="molecule type" value="Genomic_DNA"/>
</dbReference>
<comment type="caution">
    <text evidence="5">The sequence shown here is derived from an EMBL/GenBank/DDBJ whole genome shotgun (WGS) entry which is preliminary data.</text>
</comment>
<name>A0ABT5YPH8_9PROT</name>
<dbReference type="SUPFAM" id="SSF46785">
    <property type="entry name" value="Winged helix' DNA-binding domain"/>
    <property type="match status" value="1"/>
</dbReference>
<evidence type="ECO:0000313" key="6">
    <source>
        <dbReference type="Proteomes" id="UP001215503"/>
    </source>
</evidence>
<feature type="domain" description="HTH gntR-type" evidence="4">
    <location>
        <begin position="15"/>
        <end position="82"/>
    </location>
</feature>
<dbReference type="Pfam" id="PF00392">
    <property type="entry name" value="GntR"/>
    <property type="match status" value="1"/>
</dbReference>
<keyword evidence="3" id="KW-0804">Transcription</keyword>
<dbReference type="Gene3D" id="1.20.120.530">
    <property type="entry name" value="GntR ligand-binding domain-like"/>
    <property type="match status" value="1"/>
</dbReference>
<dbReference type="InterPro" id="IPR036390">
    <property type="entry name" value="WH_DNA-bd_sf"/>
</dbReference>
<gene>
    <name evidence="5" type="ORF">P2G67_12915</name>
</gene>
<sequence length="230" mass="26123">MTDSPLYASDMRRPLSLAEQIANHVAEMVLKEEYRPGENIPEVRLASYFQVSRGPVREALRILEKEGVVTINPRRGAQVTKLSVDEVSEVFVIRATLFGLAARLFAQFHKPETLDRLERLLAEMKREVEAGGDLGTHVQLSRDMADLILEHCGNRRLRDMVTQLARQILRYTRLGLASETRRRQSLSSWQTMVEAIAVRNGQKAERTAAQMVTNSQEHAMRMLALQSPDE</sequence>
<dbReference type="InterPro" id="IPR011711">
    <property type="entry name" value="GntR_C"/>
</dbReference>
<keyword evidence="1" id="KW-0805">Transcription regulation</keyword>
<keyword evidence="6" id="KW-1185">Reference proteome</keyword>
<evidence type="ECO:0000256" key="2">
    <source>
        <dbReference type="ARBA" id="ARBA00023125"/>
    </source>
</evidence>
<organism evidence="5 6">
    <name type="scientific">Aquibaculum arenosum</name>
    <dbReference type="NCBI Taxonomy" id="3032591"/>
    <lineage>
        <taxon>Bacteria</taxon>
        <taxon>Pseudomonadati</taxon>
        <taxon>Pseudomonadota</taxon>
        <taxon>Alphaproteobacteria</taxon>
        <taxon>Rhodospirillales</taxon>
        <taxon>Rhodovibrionaceae</taxon>
        <taxon>Aquibaculum</taxon>
    </lineage>
</organism>
<protein>
    <submittedName>
        <fullName evidence="5">GntR family transcriptional regulator</fullName>
    </submittedName>
</protein>
<dbReference type="Gene3D" id="1.10.10.10">
    <property type="entry name" value="Winged helix-like DNA-binding domain superfamily/Winged helix DNA-binding domain"/>
    <property type="match status" value="1"/>
</dbReference>
<dbReference type="Proteomes" id="UP001215503">
    <property type="component" value="Unassembled WGS sequence"/>
</dbReference>
<dbReference type="CDD" id="cd07377">
    <property type="entry name" value="WHTH_GntR"/>
    <property type="match status" value="1"/>
</dbReference>
<dbReference type="InterPro" id="IPR000524">
    <property type="entry name" value="Tscrpt_reg_HTH_GntR"/>
</dbReference>
<dbReference type="SUPFAM" id="SSF48008">
    <property type="entry name" value="GntR ligand-binding domain-like"/>
    <property type="match status" value="1"/>
</dbReference>
<reference evidence="5 6" key="1">
    <citation type="submission" date="2023-03" db="EMBL/GenBank/DDBJ databases">
        <title>Fodinicurvata sp. CAU 1616 isolated from sea sendiment.</title>
        <authorList>
            <person name="Kim W."/>
        </authorList>
    </citation>
    <scope>NUCLEOTIDE SEQUENCE [LARGE SCALE GENOMIC DNA]</scope>
    <source>
        <strain evidence="5 6">CAU 1616</strain>
    </source>
</reference>
<evidence type="ECO:0000256" key="1">
    <source>
        <dbReference type="ARBA" id="ARBA00023015"/>
    </source>
</evidence>